<evidence type="ECO:0000313" key="2">
    <source>
        <dbReference type="EMBL" id="KAG2587882.1"/>
    </source>
</evidence>
<evidence type="ECO:0000313" key="3">
    <source>
        <dbReference type="Proteomes" id="UP000823388"/>
    </source>
</evidence>
<keyword evidence="3" id="KW-1185">Reference proteome</keyword>
<accession>A0A8T0RNG1</accession>
<dbReference type="Proteomes" id="UP000823388">
    <property type="component" value="Chromosome 5N"/>
</dbReference>
<feature type="compositionally biased region" description="Basic residues" evidence="1">
    <location>
        <begin position="165"/>
        <end position="176"/>
    </location>
</feature>
<comment type="caution">
    <text evidence="2">The sequence shown here is derived from an EMBL/GenBank/DDBJ whole genome shotgun (WGS) entry which is preliminary data.</text>
</comment>
<reference evidence="2 3" key="1">
    <citation type="submission" date="2020-05" db="EMBL/GenBank/DDBJ databases">
        <title>WGS assembly of Panicum virgatum.</title>
        <authorList>
            <person name="Lovell J.T."/>
            <person name="Jenkins J."/>
            <person name="Shu S."/>
            <person name="Juenger T.E."/>
            <person name="Schmutz J."/>
        </authorList>
    </citation>
    <scope>NUCLEOTIDE SEQUENCE [LARGE SCALE GENOMIC DNA]</scope>
    <source>
        <strain evidence="3">cv. AP13</strain>
    </source>
</reference>
<gene>
    <name evidence="2" type="ORF">PVAP13_5NG181562</name>
</gene>
<name>A0A8T0RNG1_PANVG</name>
<dbReference type="AlphaFoldDB" id="A0A8T0RNG1"/>
<evidence type="ECO:0000256" key="1">
    <source>
        <dbReference type="SAM" id="MobiDB-lite"/>
    </source>
</evidence>
<organism evidence="2 3">
    <name type="scientific">Panicum virgatum</name>
    <name type="common">Blackwell switchgrass</name>
    <dbReference type="NCBI Taxonomy" id="38727"/>
    <lineage>
        <taxon>Eukaryota</taxon>
        <taxon>Viridiplantae</taxon>
        <taxon>Streptophyta</taxon>
        <taxon>Embryophyta</taxon>
        <taxon>Tracheophyta</taxon>
        <taxon>Spermatophyta</taxon>
        <taxon>Magnoliopsida</taxon>
        <taxon>Liliopsida</taxon>
        <taxon>Poales</taxon>
        <taxon>Poaceae</taxon>
        <taxon>PACMAD clade</taxon>
        <taxon>Panicoideae</taxon>
        <taxon>Panicodae</taxon>
        <taxon>Paniceae</taxon>
        <taxon>Panicinae</taxon>
        <taxon>Panicum</taxon>
        <taxon>Panicum sect. Hiantes</taxon>
    </lineage>
</organism>
<feature type="compositionally biased region" description="Basic and acidic residues" evidence="1">
    <location>
        <begin position="41"/>
        <end position="57"/>
    </location>
</feature>
<dbReference type="EMBL" id="CM029046">
    <property type="protein sequence ID" value="KAG2587882.1"/>
    <property type="molecule type" value="Genomic_DNA"/>
</dbReference>
<proteinExistence type="predicted"/>
<feature type="region of interest" description="Disordered" evidence="1">
    <location>
        <begin position="74"/>
        <end position="182"/>
    </location>
</feature>
<protein>
    <submittedName>
        <fullName evidence="2">Uncharacterized protein</fullName>
    </submittedName>
</protein>
<sequence>MWPKVDLGYVLGAPLGKIGVGRQRKNRIKSFLEGGSRKGKVGKDNENEKEKEKDIEKGKKKIMIRGPVTCRRCRNKGHRQASYKCPLNGTKKKPRKNKTKQPRTDSTPMKSNITKGPLLEDSPGMLTRRRLAMLRGERTSNQSTAAAPATPSTPTASVKTASKTAVKKITPKKRKRNLEDCY</sequence>
<feature type="compositionally biased region" description="Polar residues" evidence="1">
    <location>
        <begin position="105"/>
        <end position="114"/>
    </location>
</feature>
<feature type="compositionally biased region" description="Basic residues" evidence="1">
    <location>
        <begin position="90"/>
        <end position="101"/>
    </location>
</feature>
<feature type="compositionally biased region" description="Low complexity" evidence="1">
    <location>
        <begin position="143"/>
        <end position="164"/>
    </location>
</feature>
<feature type="region of interest" description="Disordered" evidence="1">
    <location>
        <begin position="21"/>
        <end position="59"/>
    </location>
</feature>